<protein>
    <recommendedName>
        <fullName evidence="2">Myb/SANT-like domain-containing protein</fullName>
    </recommendedName>
</protein>
<proteinExistence type="predicted"/>
<feature type="compositionally biased region" description="Low complexity" evidence="1">
    <location>
        <begin position="360"/>
        <end position="371"/>
    </location>
</feature>
<name>A0A8R7V8Y8_TRIUA</name>
<dbReference type="Gramene" id="TuG1812G0700003487.01.T01">
    <property type="protein sequence ID" value="TuG1812G0700003487.01.T01"/>
    <property type="gene ID" value="TuG1812G0700003487.01"/>
</dbReference>
<feature type="compositionally biased region" description="Low complexity" evidence="1">
    <location>
        <begin position="136"/>
        <end position="158"/>
    </location>
</feature>
<dbReference type="EnsemblPlants" id="TuG1812G0700003487.01.T01">
    <property type="protein sequence ID" value="TuG1812G0700003487.01.T01"/>
    <property type="gene ID" value="TuG1812G0700003487.01"/>
</dbReference>
<evidence type="ECO:0000256" key="1">
    <source>
        <dbReference type="SAM" id="MobiDB-lite"/>
    </source>
</evidence>
<feature type="region of interest" description="Disordered" evidence="1">
    <location>
        <begin position="322"/>
        <end position="376"/>
    </location>
</feature>
<feature type="compositionally biased region" description="Polar residues" evidence="1">
    <location>
        <begin position="344"/>
        <end position="354"/>
    </location>
</feature>
<evidence type="ECO:0000259" key="2">
    <source>
        <dbReference type="Pfam" id="PF12776"/>
    </source>
</evidence>
<sequence>MDGDGFDVWGSQPSASGPATHAGLDLNSQAPVSEGFPGLGLYGAFLQSDDDELLPGRVRGSGLPPYRPPYARRLNFGGSSAAAAGRGGGNGGVFLGGSSSGAGGGVRQRANSAAAAPSRRNQRTGTAFSGGDVRQRANSAAAAPSRRAPRSAVRAQASGSGAPFDNGDEELEDDVEEFASSGGPSVSQNNRAQWNDANSACLLELCIEQRAAGTYNGVTMTAEGYQAVMDGLLARRGLVYSRVQVKNQIVVLKNTHSFWRYMQVHTRLGRKPDGTIDADSEFWITHTEKKPYLRKLQWGPPANEELLDQLFRGCTVDGSTAFVPGDDYGQTQGQDAGAEEEFQGTPTSTSNQRSQRGKRSLSTSSTLTSPLKKSKSPMVKNFKDIANTYKESAAANTKQMQKRANEKAAFSVKRCQELAFECGVQQIVDSVYAMSKMFETEYQREFFCGLLTPELRLGYFKKWCRDNNLE</sequence>
<accession>A0A8R7V8Y8</accession>
<dbReference type="InterPro" id="IPR024752">
    <property type="entry name" value="Myb/SANT-like_dom"/>
</dbReference>
<feature type="region of interest" description="Disordered" evidence="1">
    <location>
        <begin position="1"/>
        <end position="28"/>
    </location>
</feature>
<dbReference type="PANTHER" id="PTHR47069:SF14">
    <property type="entry name" value="OS07G0253400 PROTEIN"/>
    <property type="match status" value="1"/>
</dbReference>
<evidence type="ECO:0000313" key="4">
    <source>
        <dbReference type="Proteomes" id="UP000015106"/>
    </source>
</evidence>
<evidence type="ECO:0000313" key="3">
    <source>
        <dbReference type="EnsemblPlants" id="TuG1812G0700003487.01.T01"/>
    </source>
</evidence>
<feature type="compositionally biased region" description="Low complexity" evidence="1">
    <location>
        <begin position="107"/>
        <end position="119"/>
    </location>
</feature>
<dbReference type="PANTHER" id="PTHR47069">
    <property type="match status" value="1"/>
</dbReference>
<feature type="region of interest" description="Disordered" evidence="1">
    <location>
        <begin position="102"/>
        <end position="169"/>
    </location>
</feature>
<reference evidence="3" key="3">
    <citation type="submission" date="2022-06" db="UniProtKB">
        <authorList>
            <consortium name="EnsemblPlants"/>
        </authorList>
    </citation>
    <scope>IDENTIFICATION</scope>
</reference>
<reference evidence="4" key="1">
    <citation type="journal article" date="2013" name="Nature">
        <title>Draft genome of the wheat A-genome progenitor Triticum urartu.</title>
        <authorList>
            <person name="Ling H.Q."/>
            <person name="Zhao S."/>
            <person name="Liu D."/>
            <person name="Wang J."/>
            <person name="Sun H."/>
            <person name="Zhang C."/>
            <person name="Fan H."/>
            <person name="Li D."/>
            <person name="Dong L."/>
            <person name="Tao Y."/>
            <person name="Gao C."/>
            <person name="Wu H."/>
            <person name="Li Y."/>
            <person name="Cui Y."/>
            <person name="Guo X."/>
            <person name="Zheng S."/>
            <person name="Wang B."/>
            <person name="Yu K."/>
            <person name="Liang Q."/>
            <person name="Yang W."/>
            <person name="Lou X."/>
            <person name="Chen J."/>
            <person name="Feng M."/>
            <person name="Jian J."/>
            <person name="Zhang X."/>
            <person name="Luo G."/>
            <person name="Jiang Y."/>
            <person name="Liu J."/>
            <person name="Wang Z."/>
            <person name="Sha Y."/>
            <person name="Zhang B."/>
            <person name="Wu H."/>
            <person name="Tang D."/>
            <person name="Shen Q."/>
            <person name="Xue P."/>
            <person name="Zou S."/>
            <person name="Wang X."/>
            <person name="Liu X."/>
            <person name="Wang F."/>
            <person name="Yang Y."/>
            <person name="An X."/>
            <person name="Dong Z."/>
            <person name="Zhang K."/>
            <person name="Zhang X."/>
            <person name="Luo M.C."/>
            <person name="Dvorak J."/>
            <person name="Tong Y."/>
            <person name="Wang J."/>
            <person name="Yang H."/>
            <person name="Li Z."/>
            <person name="Wang D."/>
            <person name="Zhang A."/>
            <person name="Wang J."/>
        </authorList>
    </citation>
    <scope>NUCLEOTIDE SEQUENCE</scope>
    <source>
        <strain evidence="4">cv. G1812</strain>
    </source>
</reference>
<dbReference type="AlphaFoldDB" id="A0A8R7V8Y8"/>
<feature type="domain" description="Myb/SANT-like" evidence="2">
    <location>
        <begin position="193"/>
        <end position="284"/>
    </location>
</feature>
<keyword evidence="4" id="KW-1185">Reference proteome</keyword>
<reference evidence="3" key="2">
    <citation type="submission" date="2018-03" db="EMBL/GenBank/DDBJ databases">
        <title>The Triticum urartu genome reveals the dynamic nature of wheat genome evolution.</title>
        <authorList>
            <person name="Ling H."/>
            <person name="Ma B."/>
            <person name="Shi X."/>
            <person name="Liu H."/>
            <person name="Dong L."/>
            <person name="Sun H."/>
            <person name="Cao Y."/>
            <person name="Gao Q."/>
            <person name="Zheng S."/>
            <person name="Li Y."/>
            <person name="Yu Y."/>
            <person name="Du H."/>
            <person name="Qi M."/>
            <person name="Li Y."/>
            <person name="Yu H."/>
            <person name="Cui Y."/>
            <person name="Wang N."/>
            <person name="Chen C."/>
            <person name="Wu H."/>
            <person name="Zhao Y."/>
            <person name="Zhang J."/>
            <person name="Li Y."/>
            <person name="Zhou W."/>
            <person name="Zhang B."/>
            <person name="Hu W."/>
            <person name="Eijk M."/>
            <person name="Tang J."/>
            <person name="Witsenboer H."/>
            <person name="Zhao S."/>
            <person name="Li Z."/>
            <person name="Zhang A."/>
            <person name="Wang D."/>
            <person name="Liang C."/>
        </authorList>
    </citation>
    <scope>NUCLEOTIDE SEQUENCE [LARGE SCALE GENOMIC DNA]</scope>
    <source>
        <strain evidence="3">cv. G1812</strain>
    </source>
</reference>
<organism evidence="3 4">
    <name type="scientific">Triticum urartu</name>
    <name type="common">Red wild einkorn</name>
    <name type="synonym">Crithodium urartu</name>
    <dbReference type="NCBI Taxonomy" id="4572"/>
    <lineage>
        <taxon>Eukaryota</taxon>
        <taxon>Viridiplantae</taxon>
        <taxon>Streptophyta</taxon>
        <taxon>Embryophyta</taxon>
        <taxon>Tracheophyta</taxon>
        <taxon>Spermatophyta</taxon>
        <taxon>Magnoliopsida</taxon>
        <taxon>Liliopsida</taxon>
        <taxon>Poales</taxon>
        <taxon>Poaceae</taxon>
        <taxon>BOP clade</taxon>
        <taxon>Pooideae</taxon>
        <taxon>Triticodae</taxon>
        <taxon>Triticeae</taxon>
        <taxon>Triticinae</taxon>
        <taxon>Triticum</taxon>
    </lineage>
</organism>
<dbReference type="Proteomes" id="UP000015106">
    <property type="component" value="Chromosome 7"/>
</dbReference>
<dbReference type="Pfam" id="PF12776">
    <property type="entry name" value="Myb_DNA-bind_3"/>
    <property type="match status" value="1"/>
</dbReference>